<evidence type="ECO:0000256" key="13">
    <source>
        <dbReference type="SAM" id="MobiDB-lite"/>
    </source>
</evidence>
<evidence type="ECO:0000256" key="12">
    <source>
        <dbReference type="RuleBase" id="RU000492"/>
    </source>
</evidence>
<dbReference type="InterPro" id="IPR014001">
    <property type="entry name" value="Helicase_ATP-bd"/>
</dbReference>
<dbReference type="HOGENOM" id="CLU_003041_3_3_1"/>
<feature type="compositionally biased region" description="Basic and acidic residues" evidence="13">
    <location>
        <begin position="626"/>
        <end position="637"/>
    </location>
</feature>
<evidence type="ECO:0000259" key="14">
    <source>
        <dbReference type="PROSITE" id="PS51192"/>
    </source>
</evidence>
<keyword evidence="5 12" id="KW-0378">Hydrolase</keyword>
<evidence type="ECO:0000256" key="11">
    <source>
        <dbReference type="PROSITE-ProRule" id="PRU00552"/>
    </source>
</evidence>
<feature type="compositionally biased region" description="Basic residues" evidence="13">
    <location>
        <begin position="713"/>
        <end position="732"/>
    </location>
</feature>
<reference evidence="17" key="2">
    <citation type="journal article" date="2008" name="Genome Biol.">
        <title>Improved genome assembly and evidence-based global gene model set for the chordate Ciona intestinalis: new insight into intron and operon populations.</title>
        <authorList>
            <person name="Satou Y."/>
            <person name="Mineta K."/>
            <person name="Ogasawara M."/>
            <person name="Sasakura Y."/>
            <person name="Shoguchi E."/>
            <person name="Ueno K."/>
            <person name="Yamada L."/>
            <person name="Matsumoto J."/>
            <person name="Wasserscheid J."/>
            <person name="Dewar K."/>
            <person name="Wiley G.B."/>
            <person name="Macmil S.L."/>
            <person name="Roe B.A."/>
            <person name="Zeller R.W."/>
            <person name="Hastings K.E."/>
            <person name="Lemaire P."/>
            <person name="Lindquist E."/>
            <person name="Endo T."/>
            <person name="Hotta K."/>
            <person name="Inaba K."/>
        </authorList>
    </citation>
    <scope>NUCLEOTIDE SEQUENCE [LARGE SCALE GENOMIC DNA]</scope>
    <source>
        <strain evidence="17">wild type</strain>
    </source>
</reference>
<dbReference type="Proteomes" id="UP000008144">
    <property type="component" value="Chromosome 2"/>
</dbReference>
<dbReference type="Pfam" id="PF00271">
    <property type="entry name" value="Helicase_C"/>
    <property type="match status" value="1"/>
</dbReference>
<dbReference type="GO" id="GO:0006364">
    <property type="term" value="P:rRNA processing"/>
    <property type="evidence" value="ECO:0007669"/>
    <property type="project" value="UniProtKB-ARBA"/>
</dbReference>
<evidence type="ECO:0000256" key="1">
    <source>
        <dbReference type="ARBA" id="ARBA00004604"/>
    </source>
</evidence>
<evidence type="ECO:0000313" key="17">
    <source>
        <dbReference type="Ensembl" id="ENSCINP00000008747.3"/>
    </source>
</evidence>
<dbReference type="STRING" id="7719.ENSCINP00000008747"/>
<dbReference type="InterPro" id="IPR011545">
    <property type="entry name" value="DEAD/DEAH_box_helicase_dom"/>
</dbReference>
<organism evidence="17 18">
    <name type="scientific">Ciona intestinalis</name>
    <name type="common">Transparent sea squirt</name>
    <name type="synonym">Ascidia intestinalis</name>
    <dbReference type="NCBI Taxonomy" id="7719"/>
    <lineage>
        <taxon>Eukaryota</taxon>
        <taxon>Metazoa</taxon>
        <taxon>Chordata</taxon>
        <taxon>Tunicata</taxon>
        <taxon>Ascidiacea</taxon>
        <taxon>Phlebobranchia</taxon>
        <taxon>Cionidae</taxon>
        <taxon>Ciona</taxon>
    </lineage>
</organism>
<dbReference type="FunCoup" id="F6YGC1">
    <property type="interactions" value="463"/>
</dbReference>
<dbReference type="GO" id="GO:0003724">
    <property type="term" value="F:RNA helicase activity"/>
    <property type="evidence" value="ECO:0007669"/>
    <property type="project" value="UniProtKB-EC"/>
</dbReference>
<accession>F6YGC1</accession>
<dbReference type="InterPro" id="IPR001650">
    <property type="entry name" value="Helicase_C-like"/>
</dbReference>
<dbReference type="GO" id="GO:0005730">
    <property type="term" value="C:nucleolus"/>
    <property type="evidence" value="ECO:0000318"/>
    <property type="project" value="GO_Central"/>
</dbReference>
<dbReference type="Pfam" id="PF00270">
    <property type="entry name" value="DEAD"/>
    <property type="match status" value="1"/>
</dbReference>
<dbReference type="InterPro" id="IPR050079">
    <property type="entry name" value="DEAD_box_RNA_helicase"/>
</dbReference>
<dbReference type="SMART" id="SM00490">
    <property type="entry name" value="HELICc"/>
    <property type="match status" value="1"/>
</dbReference>
<feature type="compositionally biased region" description="Basic and acidic residues" evidence="13">
    <location>
        <begin position="655"/>
        <end position="665"/>
    </location>
</feature>
<dbReference type="GeneTree" id="ENSGT00550000074997"/>
<feature type="compositionally biased region" description="Basic residues" evidence="13">
    <location>
        <begin position="673"/>
        <end position="684"/>
    </location>
</feature>
<evidence type="ECO:0000256" key="8">
    <source>
        <dbReference type="ARBA" id="ARBA00023242"/>
    </source>
</evidence>
<evidence type="ECO:0000256" key="5">
    <source>
        <dbReference type="ARBA" id="ARBA00022801"/>
    </source>
</evidence>
<dbReference type="PANTHER" id="PTHR47959:SF1">
    <property type="entry name" value="ATP-DEPENDENT RNA HELICASE DBPA"/>
    <property type="match status" value="1"/>
</dbReference>
<evidence type="ECO:0000256" key="3">
    <source>
        <dbReference type="ARBA" id="ARBA00022517"/>
    </source>
</evidence>
<feature type="domain" description="DEAD-box RNA helicase Q" evidence="16">
    <location>
        <begin position="185"/>
        <end position="213"/>
    </location>
</feature>
<evidence type="ECO:0000259" key="16">
    <source>
        <dbReference type="PROSITE" id="PS51195"/>
    </source>
</evidence>
<dbReference type="PANTHER" id="PTHR47959">
    <property type="entry name" value="ATP-DEPENDENT RNA HELICASE RHLE-RELATED"/>
    <property type="match status" value="1"/>
</dbReference>
<protein>
    <recommendedName>
        <fullName evidence="2">RNA helicase</fullName>
        <ecNumber evidence="2">3.6.4.13</ecNumber>
    </recommendedName>
</protein>
<feature type="region of interest" description="Disordered" evidence="13">
    <location>
        <begin position="626"/>
        <end position="732"/>
    </location>
</feature>
<dbReference type="PROSITE" id="PS51195">
    <property type="entry name" value="Q_MOTIF"/>
    <property type="match status" value="1"/>
</dbReference>
<name>F6YGC1_CIOIN</name>
<dbReference type="Ensembl" id="ENSCINT00000008747.3">
    <property type="protein sequence ID" value="ENSCINP00000008747.3"/>
    <property type="gene ID" value="ENSCING00000004235.3"/>
</dbReference>
<keyword evidence="3" id="KW-0690">Ribosome biogenesis</keyword>
<evidence type="ECO:0000259" key="15">
    <source>
        <dbReference type="PROSITE" id="PS51194"/>
    </source>
</evidence>
<comment type="subcellular location">
    <subcellularLocation>
        <location evidence="1">Nucleus</location>
        <location evidence="1">Nucleolus</location>
    </subcellularLocation>
</comment>
<evidence type="ECO:0000256" key="7">
    <source>
        <dbReference type="ARBA" id="ARBA00022840"/>
    </source>
</evidence>
<dbReference type="EMBL" id="EAAA01001342">
    <property type="status" value="NOT_ANNOTATED_CDS"/>
    <property type="molecule type" value="Genomic_DNA"/>
</dbReference>
<dbReference type="GO" id="GO:0003676">
    <property type="term" value="F:nucleic acid binding"/>
    <property type="evidence" value="ECO:0007669"/>
    <property type="project" value="InterPro"/>
</dbReference>
<dbReference type="InParanoid" id="F6YGC1"/>
<feature type="domain" description="Helicase C-terminal" evidence="15">
    <location>
        <begin position="401"/>
        <end position="564"/>
    </location>
</feature>
<reference evidence="17" key="4">
    <citation type="submission" date="2025-09" db="UniProtKB">
        <authorList>
            <consortium name="Ensembl"/>
        </authorList>
    </citation>
    <scope>IDENTIFICATION</scope>
</reference>
<dbReference type="PROSITE" id="PS51194">
    <property type="entry name" value="HELICASE_CTER"/>
    <property type="match status" value="1"/>
</dbReference>
<dbReference type="AlphaFoldDB" id="F6YGC1"/>
<dbReference type="InterPro" id="IPR000629">
    <property type="entry name" value="RNA-helicase_DEAD-box_CS"/>
</dbReference>
<dbReference type="PROSITE" id="PS00039">
    <property type="entry name" value="DEAD_ATP_HELICASE"/>
    <property type="match status" value="1"/>
</dbReference>
<reference evidence="17" key="3">
    <citation type="submission" date="2025-08" db="UniProtKB">
        <authorList>
            <consortium name="Ensembl"/>
        </authorList>
    </citation>
    <scope>IDENTIFICATION</scope>
</reference>
<dbReference type="InterPro" id="IPR014014">
    <property type="entry name" value="RNA_helicase_DEAD_Q_motif"/>
</dbReference>
<evidence type="ECO:0000313" key="18">
    <source>
        <dbReference type="Proteomes" id="UP000008144"/>
    </source>
</evidence>
<evidence type="ECO:0000256" key="6">
    <source>
        <dbReference type="ARBA" id="ARBA00022806"/>
    </source>
</evidence>
<sequence>VLFKMDLIQTIEEGTEVTLVSEDSESDEELTLVSKKQRTEKKLESKGFNPSFQFEDDGFYESKWTLESALHDAIKKKKMHSTLDQKIDEVRRNRITVTLDIHLFIKISHQVIQQIPSNPQDEEDVVSDDDEELDLEDVSEAVSGNGVLVAYKCYTYKTKKKRKKKRKEIKDGSGVDKNVSWDPNLGFQQMNISRPLLKAISEINYVTPTPIQQAAIPIGLLGRDICACAATGTGKTAAFMLPVLERLLYRTQSTPITRVLCLVPTRELAVQVYSVTHHLAQHSNLRICLAAGGLDMKSQEAALRQGPDIVIATPGRLIDHLHNTPSFDLQMVEILILDEADRMLDEFFEDQMNEIIKLCSHHRQTMLFSATMSEQVQELAAVSLKNPVKIFVNSNTDVAPFLRQEFIRIRETREGDREAIVAALCSRSFISNVLVFTQTKKQAHRMHIVLGLLGLKAGELHGNLSQGQRLESLKRFKNGDIDILVCTDLAARGLDIENVKTVINLTMPNTQQHYVHRVGRTARAGKSGRSVSLVGETERKLLKEIVKFAKNPVKSRVVPPDVISKFRDKLNEIESEVGDVMKMEAQEKQVIASENQVKKAEKIIKGEAPEKRAWFQNKMQREFAKAERMLGTHSESKKRGKKMKNKSGSTSTNNPEDRVKRELEKTQAFQHREQKRGRKQKRARSCAEPVPVKTIKIQPKKKKSSFDKELTRTGKKSLGKHRDIKRRKNKKR</sequence>
<evidence type="ECO:0000256" key="9">
    <source>
        <dbReference type="ARBA" id="ARBA00043999"/>
    </source>
</evidence>
<dbReference type="EC" id="3.6.4.13" evidence="2"/>
<evidence type="ECO:0000256" key="4">
    <source>
        <dbReference type="ARBA" id="ARBA00022741"/>
    </source>
</evidence>
<proteinExistence type="inferred from homology"/>
<keyword evidence="8" id="KW-0539">Nucleus</keyword>
<dbReference type="FunFam" id="3.40.50.300:FF:000842">
    <property type="entry name" value="ATP-dependent RNA helicase DRS1"/>
    <property type="match status" value="1"/>
</dbReference>
<evidence type="ECO:0000256" key="2">
    <source>
        <dbReference type="ARBA" id="ARBA00012552"/>
    </source>
</evidence>
<dbReference type="GO" id="GO:0005524">
    <property type="term" value="F:ATP binding"/>
    <property type="evidence" value="ECO:0007669"/>
    <property type="project" value="UniProtKB-KW"/>
</dbReference>
<dbReference type="GO" id="GO:0016787">
    <property type="term" value="F:hydrolase activity"/>
    <property type="evidence" value="ECO:0007669"/>
    <property type="project" value="UniProtKB-KW"/>
</dbReference>
<dbReference type="Gene3D" id="3.40.50.300">
    <property type="entry name" value="P-loop containing nucleotide triphosphate hydrolases"/>
    <property type="match status" value="2"/>
</dbReference>
<feature type="short sequence motif" description="Q motif" evidence="11">
    <location>
        <begin position="185"/>
        <end position="213"/>
    </location>
</feature>
<reference evidence="18" key="1">
    <citation type="journal article" date="2002" name="Science">
        <title>The draft genome of Ciona intestinalis: insights into chordate and vertebrate origins.</title>
        <authorList>
            <person name="Dehal P."/>
            <person name="Satou Y."/>
            <person name="Campbell R.K."/>
            <person name="Chapman J."/>
            <person name="Degnan B."/>
            <person name="De Tomaso A."/>
            <person name="Davidson B."/>
            <person name="Di Gregorio A."/>
            <person name="Gelpke M."/>
            <person name="Goodstein D.M."/>
            <person name="Harafuji N."/>
            <person name="Hastings K.E."/>
            <person name="Ho I."/>
            <person name="Hotta K."/>
            <person name="Huang W."/>
            <person name="Kawashima T."/>
            <person name="Lemaire P."/>
            <person name="Martinez D."/>
            <person name="Meinertzhagen I.A."/>
            <person name="Necula S."/>
            <person name="Nonaka M."/>
            <person name="Putnam N."/>
            <person name="Rash S."/>
            <person name="Saiga H."/>
            <person name="Satake M."/>
            <person name="Terry A."/>
            <person name="Yamada L."/>
            <person name="Wang H.G."/>
            <person name="Awazu S."/>
            <person name="Azumi K."/>
            <person name="Boore J."/>
            <person name="Branno M."/>
            <person name="Chin-Bow S."/>
            <person name="DeSantis R."/>
            <person name="Doyle S."/>
            <person name="Francino P."/>
            <person name="Keys D.N."/>
            <person name="Haga S."/>
            <person name="Hayashi H."/>
            <person name="Hino K."/>
            <person name="Imai K.S."/>
            <person name="Inaba K."/>
            <person name="Kano S."/>
            <person name="Kobayashi K."/>
            <person name="Kobayashi M."/>
            <person name="Lee B.I."/>
            <person name="Makabe K.W."/>
            <person name="Manohar C."/>
            <person name="Matassi G."/>
            <person name="Medina M."/>
            <person name="Mochizuki Y."/>
            <person name="Mount S."/>
            <person name="Morishita T."/>
            <person name="Miura S."/>
            <person name="Nakayama A."/>
            <person name="Nishizaka S."/>
            <person name="Nomoto H."/>
            <person name="Ohta F."/>
            <person name="Oishi K."/>
            <person name="Rigoutsos I."/>
            <person name="Sano M."/>
            <person name="Sasaki A."/>
            <person name="Sasakura Y."/>
            <person name="Shoguchi E."/>
            <person name="Shin-i T."/>
            <person name="Spagnuolo A."/>
            <person name="Stainier D."/>
            <person name="Suzuki M.M."/>
            <person name="Tassy O."/>
            <person name="Takatori N."/>
            <person name="Tokuoka M."/>
            <person name="Yagi K."/>
            <person name="Yoshizaki F."/>
            <person name="Wada S."/>
            <person name="Zhang C."/>
            <person name="Hyatt P.D."/>
            <person name="Larimer F."/>
            <person name="Detter C."/>
            <person name="Doggett N."/>
            <person name="Glavina T."/>
            <person name="Hawkins T."/>
            <person name="Richardson P."/>
            <person name="Lucas S."/>
            <person name="Kohara Y."/>
            <person name="Levine M."/>
            <person name="Satoh N."/>
            <person name="Rokhsar D.S."/>
        </authorList>
    </citation>
    <scope>NUCLEOTIDE SEQUENCE [LARGE SCALE GENOMIC DNA]</scope>
</reference>
<dbReference type="SUPFAM" id="SSF52540">
    <property type="entry name" value="P-loop containing nucleoside triphosphate hydrolases"/>
    <property type="match status" value="2"/>
</dbReference>
<comment type="similarity">
    <text evidence="9">Belongs to the DEAD box helicase family. DDX27/DRS1 subfamily.</text>
</comment>
<feature type="domain" description="Helicase ATP-binding" evidence="14">
    <location>
        <begin position="216"/>
        <end position="390"/>
    </location>
</feature>
<keyword evidence="18" id="KW-1185">Reference proteome</keyword>
<dbReference type="CDD" id="cd18787">
    <property type="entry name" value="SF2_C_DEAD"/>
    <property type="match status" value="1"/>
</dbReference>
<keyword evidence="7 12" id="KW-0067">ATP-binding</keyword>
<dbReference type="InterPro" id="IPR027417">
    <property type="entry name" value="P-loop_NTPase"/>
</dbReference>
<comment type="catalytic activity">
    <reaction evidence="10">
        <text>ATP + H2O = ADP + phosphate + H(+)</text>
        <dbReference type="Rhea" id="RHEA:13065"/>
        <dbReference type="ChEBI" id="CHEBI:15377"/>
        <dbReference type="ChEBI" id="CHEBI:15378"/>
        <dbReference type="ChEBI" id="CHEBI:30616"/>
        <dbReference type="ChEBI" id="CHEBI:43474"/>
        <dbReference type="ChEBI" id="CHEBI:456216"/>
        <dbReference type="EC" id="3.6.4.13"/>
    </reaction>
</comment>
<dbReference type="OMA" id="MIDPPKQ"/>
<keyword evidence="4 12" id="KW-0547">Nucleotide-binding</keyword>
<keyword evidence="6 12" id="KW-0347">Helicase</keyword>
<dbReference type="SMART" id="SM00487">
    <property type="entry name" value="DEXDc"/>
    <property type="match status" value="1"/>
</dbReference>
<dbReference type="PROSITE" id="PS51192">
    <property type="entry name" value="HELICASE_ATP_BIND_1"/>
    <property type="match status" value="1"/>
</dbReference>
<dbReference type="CDD" id="cd17947">
    <property type="entry name" value="DEADc_DDX27"/>
    <property type="match status" value="1"/>
</dbReference>
<evidence type="ECO:0000256" key="10">
    <source>
        <dbReference type="ARBA" id="ARBA00047984"/>
    </source>
</evidence>